<keyword evidence="2" id="KW-1185">Reference proteome</keyword>
<reference evidence="1 2" key="1">
    <citation type="submission" date="2019-09" db="EMBL/GenBank/DDBJ databases">
        <authorList>
            <person name="Ou C."/>
        </authorList>
    </citation>
    <scope>NUCLEOTIDE SEQUENCE [LARGE SCALE GENOMIC DNA]</scope>
    <source>
        <strain evidence="1">S2</strain>
        <tissue evidence="1">Leaf</tissue>
    </source>
</reference>
<keyword evidence="1" id="KW-0808">Transferase</keyword>
<dbReference type="AlphaFoldDB" id="A0A5N5I9L5"/>
<gene>
    <name evidence="1" type="ORF">D8674_027399</name>
</gene>
<dbReference type="GO" id="GO:0030246">
    <property type="term" value="F:carbohydrate binding"/>
    <property type="evidence" value="ECO:0007669"/>
    <property type="project" value="UniProtKB-KW"/>
</dbReference>
<keyword evidence="1" id="KW-0430">Lectin</keyword>
<name>A0A5N5I9L5_9ROSA</name>
<evidence type="ECO:0000313" key="1">
    <source>
        <dbReference type="EMBL" id="KAB2636865.1"/>
    </source>
</evidence>
<reference evidence="2" key="2">
    <citation type="submission" date="2019-10" db="EMBL/GenBank/DDBJ databases">
        <title>A de novo genome assembly of a pear dwarfing rootstock.</title>
        <authorList>
            <person name="Wang F."/>
            <person name="Wang J."/>
            <person name="Li S."/>
            <person name="Zhang Y."/>
            <person name="Fang M."/>
            <person name="Ma L."/>
            <person name="Zhao Y."/>
            <person name="Jiang S."/>
        </authorList>
    </citation>
    <scope>NUCLEOTIDE SEQUENCE [LARGE SCALE GENOMIC DNA]</scope>
</reference>
<reference evidence="1 2" key="3">
    <citation type="submission" date="2019-11" db="EMBL/GenBank/DDBJ databases">
        <title>A de novo genome assembly of a pear dwarfing rootstock.</title>
        <authorList>
            <person name="Wang F."/>
            <person name="Wang J."/>
            <person name="Li S."/>
            <person name="Zhang Y."/>
            <person name="Fang M."/>
            <person name="Ma L."/>
            <person name="Zhao Y."/>
            <person name="Jiang S."/>
        </authorList>
    </citation>
    <scope>NUCLEOTIDE SEQUENCE [LARGE SCALE GENOMIC DNA]</scope>
    <source>
        <strain evidence="1">S2</strain>
        <tissue evidence="1">Leaf</tissue>
    </source>
</reference>
<dbReference type="OrthoDB" id="1834820at2759"/>
<proteinExistence type="predicted"/>
<accession>A0A5N5I9L5</accession>
<keyword evidence="1" id="KW-0418">Kinase</keyword>
<sequence length="76" mass="8429">MIVMLDKVSYINQITVPQQAPASSILDIQICISRVGAVLHAHHLTFLGVHTSVKPGLFYARKFHPRVLLEHISSAI</sequence>
<keyword evidence="1" id="KW-0675">Receptor</keyword>
<dbReference type="Proteomes" id="UP000327157">
    <property type="component" value="Chromosome 5"/>
</dbReference>
<evidence type="ECO:0000313" key="2">
    <source>
        <dbReference type="Proteomes" id="UP000327157"/>
    </source>
</evidence>
<organism evidence="1 2">
    <name type="scientific">Pyrus ussuriensis x Pyrus communis</name>
    <dbReference type="NCBI Taxonomy" id="2448454"/>
    <lineage>
        <taxon>Eukaryota</taxon>
        <taxon>Viridiplantae</taxon>
        <taxon>Streptophyta</taxon>
        <taxon>Embryophyta</taxon>
        <taxon>Tracheophyta</taxon>
        <taxon>Spermatophyta</taxon>
        <taxon>Magnoliopsida</taxon>
        <taxon>eudicotyledons</taxon>
        <taxon>Gunneridae</taxon>
        <taxon>Pentapetalae</taxon>
        <taxon>rosids</taxon>
        <taxon>fabids</taxon>
        <taxon>Rosales</taxon>
        <taxon>Rosaceae</taxon>
        <taxon>Amygdaloideae</taxon>
        <taxon>Maleae</taxon>
        <taxon>Pyrus</taxon>
    </lineage>
</organism>
<dbReference type="GO" id="GO:0016301">
    <property type="term" value="F:kinase activity"/>
    <property type="evidence" value="ECO:0007669"/>
    <property type="project" value="UniProtKB-KW"/>
</dbReference>
<protein>
    <submittedName>
        <fullName evidence="1">G-type lectin S-receptor-like serine/threonine-protein kinase</fullName>
    </submittedName>
</protein>
<dbReference type="EMBL" id="SMOL01000004">
    <property type="protein sequence ID" value="KAB2636865.1"/>
    <property type="molecule type" value="Genomic_DNA"/>
</dbReference>
<comment type="caution">
    <text evidence="1">The sequence shown here is derived from an EMBL/GenBank/DDBJ whole genome shotgun (WGS) entry which is preliminary data.</text>
</comment>